<comment type="caution">
    <text evidence="1">The sequence shown here is derived from an EMBL/GenBank/DDBJ whole genome shotgun (WGS) entry which is preliminary data.</text>
</comment>
<protein>
    <submittedName>
        <fullName evidence="1">Uncharacterized protein</fullName>
    </submittedName>
</protein>
<organism evidence="1 2">
    <name type="scientific">Paramecium sonneborni</name>
    <dbReference type="NCBI Taxonomy" id="65129"/>
    <lineage>
        <taxon>Eukaryota</taxon>
        <taxon>Sar</taxon>
        <taxon>Alveolata</taxon>
        <taxon>Ciliophora</taxon>
        <taxon>Intramacronucleata</taxon>
        <taxon>Oligohymenophorea</taxon>
        <taxon>Peniculida</taxon>
        <taxon>Parameciidae</taxon>
        <taxon>Paramecium</taxon>
    </lineage>
</organism>
<dbReference type="Proteomes" id="UP000692954">
    <property type="component" value="Unassembled WGS sequence"/>
</dbReference>
<dbReference type="AlphaFoldDB" id="A0A8S1NTN2"/>
<keyword evidence="2" id="KW-1185">Reference proteome</keyword>
<gene>
    <name evidence="1" type="ORF">PSON_ATCC_30995.1.T0590243</name>
</gene>
<accession>A0A8S1NTN2</accession>
<evidence type="ECO:0000313" key="2">
    <source>
        <dbReference type="Proteomes" id="UP000692954"/>
    </source>
</evidence>
<sequence length="65" mass="8121">MRNVLQKEETHRSYVRAKIIFLFENIRTKKLRRQFFQLYNIEKWRVAFTQKKNNQKNEIACQICE</sequence>
<reference evidence="1" key="1">
    <citation type="submission" date="2021-01" db="EMBL/GenBank/DDBJ databases">
        <authorList>
            <consortium name="Genoscope - CEA"/>
            <person name="William W."/>
        </authorList>
    </citation>
    <scope>NUCLEOTIDE SEQUENCE</scope>
</reference>
<dbReference type="EMBL" id="CAJJDN010000059">
    <property type="protein sequence ID" value="CAD8092775.1"/>
    <property type="molecule type" value="Genomic_DNA"/>
</dbReference>
<name>A0A8S1NTN2_9CILI</name>
<evidence type="ECO:0000313" key="1">
    <source>
        <dbReference type="EMBL" id="CAD8092775.1"/>
    </source>
</evidence>
<proteinExistence type="predicted"/>